<evidence type="ECO:0000256" key="3">
    <source>
        <dbReference type="ARBA" id="ARBA00022574"/>
    </source>
</evidence>
<proteinExistence type="predicted"/>
<sequence>MMTLTSIDKASRLCMWTLKTLKQLFHSSVLSRNECFADLHVTVLTEVPNETNAFIVGCADGTVGKIIFETEENTKIETIASHNSLVTAIDVHPAPLNVYRGENVCNLALSASLDYTVMLTDMKKKLTLAVFEGHNEFVMDVKWHPTKPSVFASLDANGLVYLWDITGSLDYPMYELRLPNAAKKILWSHDGKRLIAGDSEGVVRVYNAHKRVWKARNSDWMLLDETAQLMANRFVYNATIEELPDLEDEDSVSVEMQWHFFMFLLHNWMLVDETAQLMANRSVYNATIEELPDLEGEDSVSDV</sequence>
<comment type="subcellular location">
    <subcellularLocation>
        <location evidence="1">Cytoplasm</location>
    </subcellularLocation>
</comment>
<evidence type="ECO:0000313" key="7">
    <source>
        <dbReference type="WBParaSite" id="L893_g21789.t1"/>
    </source>
</evidence>
<keyword evidence="2" id="KW-0963">Cytoplasm</keyword>
<dbReference type="InterPro" id="IPR015943">
    <property type="entry name" value="WD40/YVTN_repeat-like_dom_sf"/>
</dbReference>
<dbReference type="GO" id="GO:0005868">
    <property type="term" value="C:cytoplasmic dynein complex"/>
    <property type="evidence" value="ECO:0007669"/>
    <property type="project" value="TreeGrafter"/>
</dbReference>
<name>A0A1I7Z0V5_9BILA</name>
<dbReference type="Proteomes" id="UP000095287">
    <property type="component" value="Unplaced"/>
</dbReference>
<dbReference type="Gene3D" id="2.130.10.10">
    <property type="entry name" value="YVTN repeat-like/Quinoprotein amine dehydrogenase"/>
    <property type="match status" value="1"/>
</dbReference>
<keyword evidence="3 5" id="KW-0853">WD repeat</keyword>
<reference evidence="7" key="1">
    <citation type="submission" date="2016-11" db="UniProtKB">
        <authorList>
            <consortium name="WormBaseParasite"/>
        </authorList>
    </citation>
    <scope>IDENTIFICATION</scope>
</reference>
<evidence type="ECO:0000256" key="2">
    <source>
        <dbReference type="ARBA" id="ARBA00022490"/>
    </source>
</evidence>
<dbReference type="InterPro" id="IPR001680">
    <property type="entry name" value="WD40_rpt"/>
</dbReference>
<organism evidence="6 7">
    <name type="scientific">Steinernema glaseri</name>
    <dbReference type="NCBI Taxonomy" id="37863"/>
    <lineage>
        <taxon>Eukaryota</taxon>
        <taxon>Metazoa</taxon>
        <taxon>Ecdysozoa</taxon>
        <taxon>Nematoda</taxon>
        <taxon>Chromadorea</taxon>
        <taxon>Rhabditida</taxon>
        <taxon>Tylenchina</taxon>
        <taxon>Panagrolaimomorpha</taxon>
        <taxon>Strongyloidoidea</taxon>
        <taxon>Steinernematidae</taxon>
        <taxon>Steinernema</taxon>
    </lineage>
</organism>
<dbReference type="Pfam" id="PF00400">
    <property type="entry name" value="WD40"/>
    <property type="match status" value="1"/>
</dbReference>
<dbReference type="GO" id="GO:0045503">
    <property type="term" value="F:dynein light chain binding"/>
    <property type="evidence" value="ECO:0007669"/>
    <property type="project" value="TreeGrafter"/>
</dbReference>
<evidence type="ECO:0000313" key="6">
    <source>
        <dbReference type="Proteomes" id="UP000095287"/>
    </source>
</evidence>
<dbReference type="PANTHER" id="PTHR12442">
    <property type="entry name" value="DYNEIN INTERMEDIATE CHAIN"/>
    <property type="match status" value="1"/>
</dbReference>
<dbReference type="GO" id="GO:0010970">
    <property type="term" value="P:transport along microtubule"/>
    <property type="evidence" value="ECO:0007669"/>
    <property type="project" value="TreeGrafter"/>
</dbReference>
<feature type="repeat" description="WD" evidence="5">
    <location>
        <begin position="131"/>
        <end position="165"/>
    </location>
</feature>
<dbReference type="GO" id="GO:0005737">
    <property type="term" value="C:cytoplasm"/>
    <property type="evidence" value="ECO:0007669"/>
    <property type="project" value="UniProtKB-SubCell"/>
</dbReference>
<dbReference type="WBParaSite" id="L893_g21789.t1">
    <property type="protein sequence ID" value="L893_g21789.t1"/>
    <property type="gene ID" value="L893_g21789"/>
</dbReference>
<evidence type="ECO:0000256" key="4">
    <source>
        <dbReference type="ARBA" id="ARBA00022737"/>
    </source>
</evidence>
<keyword evidence="6" id="KW-1185">Reference proteome</keyword>
<dbReference type="PROSITE" id="PS50294">
    <property type="entry name" value="WD_REPEATS_REGION"/>
    <property type="match status" value="1"/>
</dbReference>
<dbReference type="PROSITE" id="PS50082">
    <property type="entry name" value="WD_REPEATS_2"/>
    <property type="match status" value="1"/>
</dbReference>
<accession>A0A1I7Z0V5</accession>
<dbReference type="GO" id="GO:0045504">
    <property type="term" value="F:dynein heavy chain binding"/>
    <property type="evidence" value="ECO:0007669"/>
    <property type="project" value="TreeGrafter"/>
</dbReference>
<keyword evidence="4" id="KW-0677">Repeat</keyword>
<dbReference type="SUPFAM" id="SSF50978">
    <property type="entry name" value="WD40 repeat-like"/>
    <property type="match status" value="1"/>
</dbReference>
<evidence type="ECO:0000256" key="5">
    <source>
        <dbReference type="PROSITE-ProRule" id="PRU00221"/>
    </source>
</evidence>
<dbReference type="PANTHER" id="PTHR12442:SF22">
    <property type="entry name" value="CYTOPLASMIC DYNEIN 1 INTERMEDIATE CHAIN-RELATED"/>
    <property type="match status" value="1"/>
</dbReference>
<dbReference type="InterPro" id="IPR036322">
    <property type="entry name" value="WD40_repeat_dom_sf"/>
</dbReference>
<dbReference type="InterPro" id="IPR050687">
    <property type="entry name" value="Dynein_IC"/>
</dbReference>
<dbReference type="AlphaFoldDB" id="A0A1I7Z0V5"/>
<protein>
    <submittedName>
        <fullName evidence="7">WD_REPEATS_REGION domain-containing protein</fullName>
    </submittedName>
</protein>
<dbReference type="SMART" id="SM00320">
    <property type="entry name" value="WD40"/>
    <property type="match status" value="3"/>
</dbReference>
<evidence type="ECO:0000256" key="1">
    <source>
        <dbReference type="ARBA" id="ARBA00004496"/>
    </source>
</evidence>